<reference evidence="3" key="1">
    <citation type="submission" date="2016-03" db="EMBL/GenBank/DDBJ databases">
        <authorList>
            <person name="Ploux O."/>
        </authorList>
    </citation>
    <scope>NUCLEOTIDE SEQUENCE [LARGE SCALE GENOMIC DNA]</scope>
    <source>
        <strain evidence="3">UK7</strain>
    </source>
</reference>
<dbReference type="InParanoid" id="A0A1E1L2M0"/>
<name>A0A1E1L2M0_9HELO</name>
<comment type="caution">
    <text evidence="2">The sequence shown here is derived from an EMBL/GenBank/DDBJ whole genome shotgun (WGS) entry which is preliminary data.</text>
</comment>
<dbReference type="EMBL" id="FJUW01000033">
    <property type="protein sequence ID" value="CZT04725.1"/>
    <property type="molecule type" value="Genomic_DNA"/>
</dbReference>
<evidence type="ECO:0000313" key="2">
    <source>
        <dbReference type="EMBL" id="CZT04725.1"/>
    </source>
</evidence>
<evidence type="ECO:0000313" key="3">
    <source>
        <dbReference type="Proteomes" id="UP000178129"/>
    </source>
</evidence>
<dbReference type="Proteomes" id="UP000178129">
    <property type="component" value="Unassembled WGS sequence"/>
</dbReference>
<accession>A0A1E1L2M0</accession>
<proteinExistence type="predicted"/>
<feature type="transmembrane region" description="Helical" evidence="1">
    <location>
        <begin position="37"/>
        <end position="62"/>
    </location>
</feature>
<gene>
    <name evidence="2" type="ORF">RCO7_11687</name>
</gene>
<keyword evidence="1" id="KW-0812">Transmembrane</keyword>
<sequence length="243" mass="27454">MPVLARYYTESDTSSAGIPMNLGPSIYPSSHVTFSTILVVASKSGVLLLVPASTLSAVYRIYYLRYIRAFLKIKYNNTLVLELLYSFNKLNSKLYKYYLLPNYVNIEYTILSSLLPSSKAKDTELNRSKKVFKELEFIKVDLDLLIINSAKSKLIAEIALKGKRNLPSSSEIISDLDTPGLSLKKKARRISYYTRSTTRVILVDLSKELDIIVLVPDIPDLLEAPEDLEEKASKVEVVKEVEF</sequence>
<keyword evidence="3" id="KW-1185">Reference proteome</keyword>
<dbReference type="AlphaFoldDB" id="A0A1E1L2M0"/>
<keyword evidence="1" id="KW-0472">Membrane</keyword>
<keyword evidence="1" id="KW-1133">Transmembrane helix</keyword>
<evidence type="ECO:0000256" key="1">
    <source>
        <dbReference type="SAM" id="Phobius"/>
    </source>
</evidence>
<protein>
    <submittedName>
        <fullName evidence="2">Uncharacterized protein</fullName>
    </submittedName>
</protein>
<organism evidence="2 3">
    <name type="scientific">Rhynchosporium graminicola</name>
    <dbReference type="NCBI Taxonomy" id="2792576"/>
    <lineage>
        <taxon>Eukaryota</taxon>
        <taxon>Fungi</taxon>
        <taxon>Dikarya</taxon>
        <taxon>Ascomycota</taxon>
        <taxon>Pezizomycotina</taxon>
        <taxon>Leotiomycetes</taxon>
        <taxon>Helotiales</taxon>
        <taxon>Ploettnerulaceae</taxon>
        <taxon>Rhynchosporium</taxon>
    </lineage>
</organism>